<dbReference type="Proteomes" id="UP000482578">
    <property type="component" value="Unassembled WGS sequence"/>
</dbReference>
<dbReference type="PANTHER" id="PTHR22777">
    <property type="entry name" value="HEMOLYSIN-RELATED"/>
    <property type="match status" value="1"/>
</dbReference>
<evidence type="ECO:0000256" key="11">
    <source>
        <dbReference type="ARBA" id="ARBA00038280"/>
    </source>
</evidence>
<keyword evidence="3" id="KW-1003">Cell membrane</keyword>
<keyword evidence="8 13" id="KW-0129">CBS domain</keyword>
<dbReference type="Pfam" id="PF01595">
    <property type="entry name" value="CNNM"/>
    <property type="match status" value="1"/>
</dbReference>
<dbReference type="EMBL" id="JAAGAA010000001">
    <property type="protein sequence ID" value="NDV11458.1"/>
    <property type="molecule type" value="Genomic_DNA"/>
</dbReference>
<comment type="function">
    <text evidence="10">Involved in cadaverine and putrescine tolerance in stationary phase. May facilitate the efflux of both cadaverine and putrescine from the cytoplasm, reducing potentially toxic levels under certain stress conditions.</text>
</comment>
<name>A0A6B2KMT7_9NEIS</name>
<evidence type="ECO:0000256" key="5">
    <source>
        <dbReference type="ARBA" id="ARBA00022692"/>
    </source>
</evidence>
<dbReference type="CDD" id="cd04590">
    <property type="entry name" value="CBS_pair_CorC_HlyC_assoc"/>
    <property type="match status" value="1"/>
</dbReference>
<feature type="transmembrane region" description="Helical" evidence="15">
    <location>
        <begin position="142"/>
        <end position="164"/>
    </location>
</feature>
<feature type="transmembrane region" description="Helical" evidence="15">
    <location>
        <begin position="58"/>
        <end position="78"/>
    </location>
</feature>
<evidence type="ECO:0000259" key="17">
    <source>
        <dbReference type="PROSITE" id="PS51846"/>
    </source>
</evidence>
<dbReference type="FunFam" id="3.10.580.10:FF:000005">
    <property type="entry name" value="HlyC/CorC family transporter"/>
    <property type="match status" value="1"/>
</dbReference>
<dbReference type="InterPro" id="IPR000644">
    <property type="entry name" value="CBS_dom"/>
</dbReference>
<dbReference type="PROSITE" id="PS51371">
    <property type="entry name" value="CBS"/>
    <property type="match status" value="2"/>
</dbReference>
<dbReference type="InterPro" id="IPR036318">
    <property type="entry name" value="FAD-bd_PCMH-like_sf"/>
</dbReference>
<accession>A0A6B2KMT7</accession>
<dbReference type="RefSeq" id="WP_163314751.1">
    <property type="nucleotide sequence ID" value="NZ_JAAGAA010000001.1"/>
</dbReference>
<dbReference type="Pfam" id="PF03471">
    <property type="entry name" value="CorC_HlyC"/>
    <property type="match status" value="1"/>
</dbReference>
<dbReference type="SMART" id="SM01091">
    <property type="entry name" value="CorC_HlyC"/>
    <property type="match status" value="1"/>
</dbReference>
<evidence type="ECO:0000256" key="15">
    <source>
        <dbReference type="SAM" id="Phobius"/>
    </source>
</evidence>
<dbReference type="PROSITE" id="PS51846">
    <property type="entry name" value="CNNM"/>
    <property type="match status" value="1"/>
</dbReference>
<dbReference type="InterPro" id="IPR005170">
    <property type="entry name" value="Transptr-assoc_dom"/>
</dbReference>
<evidence type="ECO:0000313" key="18">
    <source>
        <dbReference type="EMBL" id="NDV11458.1"/>
    </source>
</evidence>
<dbReference type="InterPro" id="IPR046342">
    <property type="entry name" value="CBS_dom_sf"/>
</dbReference>
<sequence>MSLANNLLIIALLIACSAFFSVSEISLAAARKIRLRQMADDGHINAARVLRLQEQPGHFFTVVQIGLNAVAILGGILGEAAFTPTFAALFRLVTDAPWVGAVSFACSFMLVTSLFILIADLMPKRLAMNFPEAIAVRVVRPMLFCVRLLLPLVWFFNGLANAVFRLFGVPLSRKDEITSDDIFAVVDAGAEAGVLHKSEHQVIENVFELESRTVPSAMTQRESIVFFSLDEPADSIKSKISEQPHSKFLVCDHSIDSVIGYADSKDILRRVLSGERLSLKEQGMIKTVLMIPDTLSLSEVLERFKTTREDFAVILNEYALVVGIITLNDVMSTVMGDLIGQNVEEQIVKRDEYSWLVDGMTPVEDVLRALELDSLPDDDNYETVAGFMMYMLRKIPRRTDCVVWEGYKFEVVDIDNHKIDQILVTRQDAAAKPEPSLA</sequence>
<evidence type="ECO:0000256" key="7">
    <source>
        <dbReference type="ARBA" id="ARBA00022989"/>
    </source>
</evidence>
<feature type="domain" description="CBS" evidence="16">
    <location>
        <begin position="218"/>
        <end position="277"/>
    </location>
</feature>
<keyword evidence="7 14" id="KW-1133">Transmembrane helix</keyword>
<protein>
    <recommendedName>
        <fullName evidence="12">Polyamine export protein</fullName>
    </recommendedName>
</protein>
<keyword evidence="2" id="KW-0813">Transport</keyword>
<dbReference type="InterPro" id="IPR016169">
    <property type="entry name" value="FAD-bd_PCMH_sub2"/>
</dbReference>
<evidence type="ECO:0000256" key="9">
    <source>
        <dbReference type="ARBA" id="ARBA00023136"/>
    </source>
</evidence>
<dbReference type="SUPFAM" id="SSF54631">
    <property type="entry name" value="CBS-domain pair"/>
    <property type="match status" value="1"/>
</dbReference>
<evidence type="ECO:0000259" key="16">
    <source>
        <dbReference type="PROSITE" id="PS51371"/>
    </source>
</evidence>
<proteinExistence type="inferred from homology"/>
<dbReference type="SUPFAM" id="SSF56176">
    <property type="entry name" value="FAD-binding/transporter-associated domain-like"/>
    <property type="match status" value="1"/>
</dbReference>
<evidence type="ECO:0000256" key="6">
    <source>
        <dbReference type="ARBA" id="ARBA00022737"/>
    </source>
</evidence>
<keyword evidence="6" id="KW-0677">Repeat</keyword>
<feature type="domain" description="CNNM transmembrane" evidence="17">
    <location>
        <begin position="1"/>
        <end position="199"/>
    </location>
</feature>
<keyword evidence="19" id="KW-1185">Reference proteome</keyword>
<dbReference type="GO" id="GO:0050660">
    <property type="term" value="F:flavin adenine dinucleotide binding"/>
    <property type="evidence" value="ECO:0007669"/>
    <property type="project" value="InterPro"/>
</dbReference>
<dbReference type="Gene3D" id="3.10.580.10">
    <property type="entry name" value="CBS-domain"/>
    <property type="match status" value="1"/>
</dbReference>
<evidence type="ECO:0000256" key="10">
    <source>
        <dbReference type="ARBA" id="ARBA00037177"/>
    </source>
</evidence>
<dbReference type="AlphaFoldDB" id="A0A6B2KMT7"/>
<evidence type="ECO:0000313" key="19">
    <source>
        <dbReference type="Proteomes" id="UP000482578"/>
    </source>
</evidence>
<dbReference type="Gene3D" id="3.30.465.10">
    <property type="match status" value="1"/>
</dbReference>
<dbReference type="PANTHER" id="PTHR22777:SF16">
    <property type="entry name" value="POLYAMINE EXPORT PROTEIN"/>
    <property type="match status" value="1"/>
</dbReference>
<reference evidence="18 19" key="1">
    <citation type="submission" date="2020-02" db="EMBL/GenBank/DDBJ databases">
        <authorList>
            <person name="Yang Z."/>
        </authorList>
    </citation>
    <scope>NUCLEOTIDE SEQUENCE [LARGE SCALE GENOMIC DNA]</scope>
    <source>
        <strain evidence="18 19">HX-7-9</strain>
    </source>
</reference>
<dbReference type="InterPro" id="IPR044751">
    <property type="entry name" value="Ion_transp-like_CBS"/>
</dbReference>
<feature type="domain" description="CBS" evidence="16">
    <location>
        <begin position="284"/>
        <end position="345"/>
    </location>
</feature>
<evidence type="ECO:0000256" key="14">
    <source>
        <dbReference type="PROSITE-ProRule" id="PRU01193"/>
    </source>
</evidence>
<comment type="similarity">
    <text evidence="11">Belongs to the UPF0053 family. PaeA subfamily.</text>
</comment>
<evidence type="ECO:0000256" key="12">
    <source>
        <dbReference type="ARBA" id="ARBA00039818"/>
    </source>
</evidence>
<evidence type="ECO:0000256" key="8">
    <source>
        <dbReference type="ARBA" id="ARBA00023122"/>
    </source>
</evidence>
<feature type="transmembrane region" description="Helical" evidence="15">
    <location>
        <begin position="6"/>
        <end position="30"/>
    </location>
</feature>
<evidence type="ECO:0000256" key="4">
    <source>
        <dbReference type="ARBA" id="ARBA00022519"/>
    </source>
</evidence>
<comment type="subcellular location">
    <subcellularLocation>
        <location evidence="1">Cell inner membrane</location>
        <topology evidence="1">Multi-pass membrane protein</topology>
    </subcellularLocation>
</comment>
<evidence type="ECO:0000256" key="2">
    <source>
        <dbReference type="ARBA" id="ARBA00022448"/>
    </source>
</evidence>
<feature type="transmembrane region" description="Helical" evidence="15">
    <location>
        <begin position="98"/>
        <end position="121"/>
    </location>
</feature>
<dbReference type="GO" id="GO:0005886">
    <property type="term" value="C:plasma membrane"/>
    <property type="evidence" value="ECO:0007669"/>
    <property type="project" value="UniProtKB-SubCell"/>
</dbReference>
<keyword evidence="9 14" id="KW-0472">Membrane</keyword>
<evidence type="ECO:0000256" key="13">
    <source>
        <dbReference type="PROSITE-ProRule" id="PRU00703"/>
    </source>
</evidence>
<dbReference type="Pfam" id="PF00571">
    <property type="entry name" value="CBS"/>
    <property type="match status" value="1"/>
</dbReference>
<gene>
    <name evidence="18" type="ORF">GZH52_01385</name>
</gene>
<evidence type="ECO:0000256" key="3">
    <source>
        <dbReference type="ARBA" id="ARBA00022475"/>
    </source>
</evidence>
<comment type="caution">
    <text evidence="18">The sequence shown here is derived from an EMBL/GenBank/DDBJ whole genome shotgun (WGS) entry which is preliminary data.</text>
</comment>
<dbReference type="InterPro" id="IPR002550">
    <property type="entry name" value="CNNM"/>
</dbReference>
<keyword evidence="4" id="KW-0997">Cell inner membrane</keyword>
<organism evidence="18 19">
    <name type="scientific">Crenobacter caeni</name>
    <dbReference type="NCBI Taxonomy" id="2705474"/>
    <lineage>
        <taxon>Bacteria</taxon>
        <taxon>Pseudomonadati</taxon>
        <taxon>Pseudomonadota</taxon>
        <taxon>Betaproteobacteria</taxon>
        <taxon>Neisseriales</taxon>
        <taxon>Neisseriaceae</taxon>
        <taxon>Crenobacter</taxon>
    </lineage>
</organism>
<evidence type="ECO:0000256" key="1">
    <source>
        <dbReference type="ARBA" id="ARBA00004429"/>
    </source>
</evidence>
<keyword evidence="5 14" id="KW-0812">Transmembrane</keyword>